<dbReference type="Proteomes" id="UP001144204">
    <property type="component" value="Unassembled WGS sequence"/>
</dbReference>
<gene>
    <name evidence="1" type="ORF">WR164_02120</name>
</gene>
<protein>
    <submittedName>
        <fullName evidence="1">Uncharacterized protein</fullName>
    </submittedName>
</protein>
<comment type="caution">
    <text evidence="1">The sequence shown here is derived from an EMBL/GenBank/DDBJ whole genome shotgun (WGS) entry which is preliminary data.</text>
</comment>
<name>A0A9W6B047_9LACO</name>
<proteinExistence type="predicted"/>
<dbReference type="AlphaFoldDB" id="A0A9W6B047"/>
<accession>A0A9W6B047</accession>
<dbReference type="EMBL" id="BRPL01000002">
    <property type="protein sequence ID" value="GLB46233.1"/>
    <property type="molecule type" value="Genomic_DNA"/>
</dbReference>
<evidence type="ECO:0000313" key="2">
    <source>
        <dbReference type="Proteomes" id="UP001144204"/>
    </source>
</evidence>
<evidence type="ECO:0000313" key="1">
    <source>
        <dbReference type="EMBL" id="GLB46233.1"/>
    </source>
</evidence>
<sequence>MLKRTVAFFKVLGPGLMVMLADTDAGCLITAAQSGGIYNDSAPDCVNANFIYGTGDDCSARHRN</sequence>
<reference evidence="1" key="2">
    <citation type="journal article" date="2023" name="PLoS ONE">
        <title>Philodulcilactobacillus myokoensis gen. nov., sp. nov., a fructophilic, acidophilic, and agar-phobic lactic acid bacterium isolated from fermented vegetable extracts.</title>
        <authorList>
            <person name="Kouya T."/>
            <person name="Ishiyama Y."/>
            <person name="Ohashi S."/>
            <person name="Kumakubo R."/>
            <person name="Yamazaki T."/>
            <person name="Otaki T."/>
        </authorList>
    </citation>
    <scope>NUCLEOTIDE SEQUENCE</scope>
    <source>
        <strain evidence="1">WR16-4</strain>
    </source>
</reference>
<keyword evidence="2" id="KW-1185">Reference proteome</keyword>
<organism evidence="1 2">
    <name type="scientific">Philodulcilactobacillus myokoensis</name>
    <dbReference type="NCBI Taxonomy" id="2929573"/>
    <lineage>
        <taxon>Bacteria</taxon>
        <taxon>Bacillati</taxon>
        <taxon>Bacillota</taxon>
        <taxon>Bacilli</taxon>
        <taxon>Lactobacillales</taxon>
        <taxon>Lactobacillaceae</taxon>
        <taxon>Philodulcilactobacillus</taxon>
    </lineage>
</organism>
<reference evidence="1" key="1">
    <citation type="submission" date="2022-07" db="EMBL/GenBank/DDBJ databases">
        <authorList>
            <person name="Kouya T."/>
            <person name="Ishiyama Y."/>
        </authorList>
    </citation>
    <scope>NUCLEOTIDE SEQUENCE</scope>
    <source>
        <strain evidence="1">WR16-4</strain>
    </source>
</reference>